<dbReference type="EMBL" id="QRVU01000001">
    <property type="protein sequence ID" value="RGS74028.1"/>
    <property type="molecule type" value="Genomic_DNA"/>
</dbReference>
<accession>A0A412KYW3</accession>
<sequence length="198" mass="23184">MSTSTLKKDIAIRVAALDDAEELLEIYAPYVRETAITFEYEVPSPEEFRERIAHTLEKYPYLVAEHDGKIVGYAYVSPFKERAAYTWAVETSIYVDQNCKHMGIGKKLHSALEHCLKEMGILNMEACIGYPQEDDDEYLTKNSAQFHEHLGYRMVGEFKKCGYKFKRWYNMVWMEKIIGIHEEIQKFPKKFDADMLKD</sequence>
<dbReference type="InterPro" id="IPR016181">
    <property type="entry name" value="Acyl_CoA_acyltransferase"/>
</dbReference>
<reference evidence="4 5" key="1">
    <citation type="submission" date="2018-08" db="EMBL/GenBank/DDBJ databases">
        <title>A genome reference for cultivated species of the human gut microbiota.</title>
        <authorList>
            <person name="Zou Y."/>
            <person name="Xue W."/>
            <person name="Luo G."/>
        </authorList>
    </citation>
    <scope>NUCLEOTIDE SEQUENCE [LARGE SCALE GENOMIC DNA]</scope>
    <source>
        <strain evidence="4 5">AF21-25</strain>
    </source>
</reference>
<proteinExistence type="predicted"/>
<evidence type="ECO:0000259" key="3">
    <source>
        <dbReference type="PROSITE" id="PS51186"/>
    </source>
</evidence>
<dbReference type="Pfam" id="PF13420">
    <property type="entry name" value="Acetyltransf_4"/>
    <property type="match status" value="1"/>
</dbReference>
<dbReference type="Gene3D" id="3.40.630.30">
    <property type="match status" value="1"/>
</dbReference>
<dbReference type="CDD" id="cd04301">
    <property type="entry name" value="NAT_SF"/>
    <property type="match status" value="1"/>
</dbReference>
<dbReference type="GO" id="GO:0016747">
    <property type="term" value="F:acyltransferase activity, transferring groups other than amino-acyl groups"/>
    <property type="evidence" value="ECO:0007669"/>
    <property type="project" value="InterPro"/>
</dbReference>
<protein>
    <submittedName>
        <fullName evidence="4">GNAT family N-acetyltransferase</fullName>
    </submittedName>
</protein>
<name>A0A412KYW3_9FIRM</name>
<feature type="domain" description="N-acetyltransferase" evidence="3">
    <location>
        <begin position="10"/>
        <end position="179"/>
    </location>
</feature>
<keyword evidence="1 4" id="KW-0808">Transferase</keyword>
<evidence type="ECO:0000256" key="1">
    <source>
        <dbReference type="ARBA" id="ARBA00022679"/>
    </source>
</evidence>
<evidence type="ECO:0000313" key="4">
    <source>
        <dbReference type="EMBL" id="RGS74028.1"/>
    </source>
</evidence>
<gene>
    <name evidence="4" type="ORF">DWX78_00230</name>
</gene>
<comment type="caution">
    <text evidence="4">The sequence shown here is derived from an EMBL/GenBank/DDBJ whole genome shotgun (WGS) entry which is preliminary data.</text>
</comment>
<dbReference type="PROSITE" id="PS51186">
    <property type="entry name" value="GNAT"/>
    <property type="match status" value="1"/>
</dbReference>
<organism evidence="4 5">
    <name type="scientific">Dorea formicigenerans</name>
    <dbReference type="NCBI Taxonomy" id="39486"/>
    <lineage>
        <taxon>Bacteria</taxon>
        <taxon>Bacillati</taxon>
        <taxon>Bacillota</taxon>
        <taxon>Clostridia</taxon>
        <taxon>Lachnospirales</taxon>
        <taxon>Lachnospiraceae</taxon>
        <taxon>Dorea</taxon>
    </lineage>
</organism>
<keyword evidence="2" id="KW-0012">Acyltransferase</keyword>
<evidence type="ECO:0000313" key="5">
    <source>
        <dbReference type="Proteomes" id="UP000285981"/>
    </source>
</evidence>
<dbReference type="Proteomes" id="UP000285981">
    <property type="component" value="Unassembled WGS sequence"/>
</dbReference>
<dbReference type="PANTHER" id="PTHR43072">
    <property type="entry name" value="N-ACETYLTRANSFERASE"/>
    <property type="match status" value="1"/>
</dbReference>
<evidence type="ECO:0000256" key="2">
    <source>
        <dbReference type="ARBA" id="ARBA00023315"/>
    </source>
</evidence>
<dbReference type="PANTHER" id="PTHR43072:SF23">
    <property type="entry name" value="UPF0039 PROTEIN C11D3.02C"/>
    <property type="match status" value="1"/>
</dbReference>
<dbReference type="InterPro" id="IPR000182">
    <property type="entry name" value="GNAT_dom"/>
</dbReference>
<dbReference type="SUPFAM" id="SSF55729">
    <property type="entry name" value="Acyl-CoA N-acyltransferases (Nat)"/>
    <property type="match status" value="1"/>
</dbReference>
<dbReference type="AlphaFoldDB" id="A0A412KYW3"/>